<feature type="region of interest" description="Disordered" evidence="2">
    <location>
        <begin position="35"/>
        <end position="77"/>
    </location>
</feature>
<evidence type="ECO:0000256" key="2">
    <source>
        <dbReference type="SAM" id="MobiDB-lite"/>
    </source>
</evidence>
<dbReference type="SMART" id="SM00854">
    <property type="entry name" value="PGA_cap"/>
    <property type="match status" value="1"/>
</dbReference>
<evidence type="ECO:0000259" key="4">
    <source>
        <dbReference type="SMART" id="SM00854"/>
    </source>
</evidence>
<sequence>MGGEKRPKGTLRTPVMVAVIVVTISLFPLLVACSSEGSKDQPEGSGQSDEGQRTGATRGGETGDARTEDASDRSEPQAALVPIAHLSSTLENVSMEELSGTRGLAVGRGYRDEAEELIDSPRLERFDSGDAVVDHVSKTPEALGLVPWDEVGPRVRALSVDGVWLLDSDRSGDYPLRPEGATVPDPEELRRVVVGGDIVLDRGQYYTVIQKGMGIDFPLDGGYAAVTSRVPEPSAYSETGVIHQFTAQRTGRAGAVREYLSDADLTLANFENPVIRAAIWHPDATTFTGDLRLMPILDQAGMDGVTLGNNHVLDAGTTGLAETTRHLDDAGIAHAGAGKDLAEARKPMIFDLGGTKVGVLSYLDVPSYGWAWATETAPGTAPLLQKVMKQDIKRLRAKVDLILVMPHWGKEYIATPEPGQVELAHAALDAGADLVIGGHAHWPKGIEMYEGKPIFYGVGNFLLDQSWSEETSTGIFAEITLYGDDVFQVRAVPFIILDYAQPNFLVPGAGGDRALRKVFAASLGPEFETYGKPAR</sequence>
<dbReference type="PROSITE" id="PS51257">
    <property type="entry name" value="PROKAR_LIPOPROTEIN"/>
    <property type="match status" value="1"/>
</dbReference>
<feature type="transmembrane region" description="Helical" evidence="3">
    <location>
        <begin position="12"/>
        <end position="31"/>
    </location>
</feature>
<evidence type="ECO:0000256" key="3">
    <source>
        <dbReference type="SAM" id="Phobius"/>
    </source>
</evidence>
<name>A0A6J4R1U2_9ACTN</name>
<dbReference type="SUPFAM" id="SSF56300">
    <property type="entry name" value="Metallo-dependent phosphatases"/>
    <property type="match status" value="1"/>
</dbReference>
<comment type="similarity">
    <text evidence="1">Belongs to the CapA family.</text>
</comment>
<evidence type="ECO:0000313" key="5">
    <source>
        <dbReference type="EMBL" id="CAA9456563.1"/>
    </source>
</evidence>
<dbReference type="Pfam" id="PF09587">
    <property type="entry name" value="PGA_cap"/>
    <property type="match status" value="1"/>
</dbReference>
<evidence type="ECO:0000256" key="1">
    <source>
        <dbReference type="ARBA" id="ARBA00005662"/>
    </source>
</evidence>
<dbReference type="PANTHER" id="PTHR33393">
    <property type="entry name" value="POLYGLUTAMINE SYNTHESIS ACCESSORY PROTEIN RV0574C-RELATED"/>
    <property type="match status" value="1"/>
</dbReference>
<keyword evidence="3" id="KW-0812">Transmembrane</keyword>
<dbReference type="EMBL" id="CADCVF010000037">
    <property type="protein sequence ID" value="CAA9456563.1"/>
    <property type="molecule type" value="Genomic_DNA"/>
</dbReference>
<protein>
    <recommendedName>
        <fullName evidence="4">Capsule synthesis protein CapA domain-containing protein</fullName>
    </recommendedName>
</protein>
<dbReference type="InterPro" id="IPR052169">
    <property type="entry name" value="CW_Biosynth-Accessory"/>
</dbReference>
<feature type="compositionally biased region" description="Basic and acidic residues" evidence="2">
    <location>
        <begin position="61"/>
        <end position="75"/>
    </location>
</feature>
<dbReference type="AlphaFoldDB" id="A0A6J4R1U2"/>
<dbReference type="InterPro" id="IPR019079">
    <property type="entry name" value="Capsule_synth_CapA"/>
</dbReference>
<dbReference type="Gene3D" id="3.60.21.10">
    <property type="match status" value="1"/>
</dbReference>
<gene>
    <name evidence="5" type="ORF">AVDCRST_MAG58-1453</name>
</gene>
<keyword evidence="3" id="KW-1133">Transmembrane helix</keyword>
<reference evidence="5" key="1">
    <citation type="submission" date="2020-02" db="EMBL/GenBank/DDBJ databases">
        <authorList>
            <person name="Meier V. D."/>
        </authorList>
    </citation>
    <scope>NUCLEOTIDE SEQUENCE</scope>
    <source>
        <strain evidence="5">AVDCRST_MAG58</strain>
    </source>
</reference>
<dbReference type="PANTHER" id="PTHR33393:SF11">
    <property type="entry name" value="POLYGLUTAMINE SYNTHESIS ACCESSORY PROTEIN RV0574C-RELATED"/>
    <property type="match status" value="1"/>
</dbReference>
<dbReference type="CDD" id="cd07381">
    <property type="entry name" value="MPP_CapA"/>
    <property type="match status" value="1"/>
</dbReference>
<accession>A0A6J4R1U2</accession>
<dbReference type="InterPro" id="IPR029052">
    <property type="entry name" value="Metallo-depent_PP-like"/>
</dbReference>
<proteinExistence type="inferred from homology"/>
<organism evidence="5">
    <name type="scientific">uncultured Rubrobacteraceae bacterium</name>
    <dbReference type="NCBI Taxonomy" id="349277"/>
    <lineage>
        <taxon>Bacteria</taxon>
        <taxon>Bacillati</taxon>
        <taxon>Actinomycetota</taxon>
        <taxon>Rubrobacteria</taxon>
        <taxon>Rubrobacterales</taxon>
        <taxon>Rubrobacteraceae</taxon>
        <taxon>environmental samples</taxon>
    </lineage>
</organism>
<feature type="domain" description="Capsule synthesis protein CapA" evidence="4">
    <location>
        <begin position="191"/>
        <end position="465"/>
    </location>
</feature>
<keyword evidence="3" id="KW-0472">Membrane</keyword>